<protein>
    <recommendedName>
        <fullName evidence="8">Bcr/CflA family efflux transporter</fullName>
    </recommendedName>
</protein>
<evidence type="ECO:0000313" key="10">
    <source>
        <dbReference type="EMBL" id="GAA5105246.1"/>
    </source>
</evidence>
<evidence type="ECO:0000256" key="5">
    <source>
        <dbReference type="ARBA" id="ARBA00022692"/>
    </source>
</evidence>
<evidence type="ECO:0000256" key="8">
    <source>
        <dbReference type="RuleBase" id="RU365088"/>
    </source>
</evidence>
<keyword evidence="4" id="KW-1003">Cell membrane</keyword>
<name>A0ABP9N1V8_9HYPH</name>
<feature type="transmembrane region" description="Helical" evidence="8">
    <location>
        <begin position="319"/>
        <end position="340"/>
    </location>
</feature>
<sequence length="416" mass="46104">MSYSVDEQKHSDAIRKKIGYKEFVILIASLMAVNSIAVDIMLPAMPNILNSLNVTNENDQHYIISSYLISYGVTQIFFGPISDRYGRRKLILIGLAFYSFTAIGCAFVSNFSLLLILRILQGMGGAAMRVLTVSVVRDLYSGRKMAEVMSIVMMVFLIAPMIGPATGQIILLFGNWQFIFIFMAIIGLGLMIWIQLRLPETLYAQRSLSFSSVKHNLWIVITNRTTLCYTLATSIILGCIFTAVNTSQQTYEGIYNLGLWFPIAFAVGAAFQALSSFFNSQLVGHLGMRRIAHAMLLLFCITSCVWFVGSILTDGILPFPFYMLLFCILMFACGGIMANFNTLALEPVGEIAGTASSISGFLQTSIGTGLSFFIAQQFNETTIPNSAGFFFLSLIAILLVLWAERGHLFKQYNNPE</sequence>
<evidence type="ECO:0000256" key="4">
    <source>
        <dbReference type="ARBA" id="ARBA00022475"/>
    </source>
</evidence>
<dbReference type="InterPro" id="IPR004812">
    <property type="entry name" value="Efflux_drug-R_Bcr/CmlA"/>
</dbReference>
<evidence type="ECO:0000256" key="2">
    <source>
        <dbReference type="ARBA" id="ARBA00006236"/>
    </source>
</evidence>
<dbReference type="EMBL" id="BAABIZ010000003">
    <property type="protein sequence ID" value="GAA5105246.1"/>
    <property type="molecule type" value="Genomic_DNA"/>
</dbReference>
<feature type="transmembrane region" description="Helical" evidence="8">
    <location>
        <begin position="90"/>
        <end position="109"/>
    </location>
</feature>
<dbReference type="CDD" id="cd17320">
    <property type="entry name" value="MFS_MdfA_MDR_like"/>
    <property type="match status" value="1"/>
</dbReference>
<dbReference type="PROSITE" id="PS50850">
    <property type="entry name" value="MFS"/>
    <property type="match status" value="1"/>
</dbReference>
<dbReference type="InterPro" id="IPR020846">
    <property type="entry name" value="MFS_dom"/>
</dbReference>
<comment type="caution">
    <text evidence="10">The sequence shown here is derived from an EMBL/GenBank/DDBJ whole genome shotgun (WGS) entry which is preliminary data.</text>
</comment>
<keyword evidence="11" id="KW-1185">Reference proteome</keyword>
<feature type="transmembrane region" description="Helical" evidence="8">
    <location>
        <begin position="259"/>
        <end position="279"/>
    </location>
</feature>
<feature type="transmembrane region" description="Helical" evidence="8">
    <location>
        <begin position="148"/>
        <end position="170"/>
    </location>
</feature>
<comment type="subcellular location">
    <subcellularLocation>
        <location evidence="8">Cell inner membrane</location>
        <topology evidence="8">Multi-pass membrane protein</topology>
    </subcellularLocation>
    <subcellularLocation>
        <location evidence="1">Cell membrane</location>
        <topology evidence="1">Multi-pass membrane protein</topology>
    </subcellularLocation>
</comment>
<feature type="transmembrane region" description="Helical" evidence="8">
    <location>
        <begin position="176"/>
        <end position="196"/>
    </location>
</feature>
<keyword evidence="8" id="KW-0997">Cell inner membrane</keyword>
<evidence type="ECO:0000259" key="9">
    <source>
        <dbReference type="PROSITE" id="PS50850"/>
    </source>
</evidence>
<feature type="transmembrane region" description="Helical" evidence="8">
    <location>
        <begin position="62"/>
        <end position="78"/>
    </location>
</feature>
<proteinExistence type="inferred from homology"/>
<keyword evidence="3 8" id="KW-0813">Transport</keyword>
<dbReference type="Proteomes" id="UP001500864">
    <property type="component" value="Unassembled WGS sequence"/>
</dbReference>
<dbReference type="PANTHER" id="PTHR23502">
    <property type="entry name" value="MAJOR FACILITATOR SUPERFAMILY"/>
    <property type="match status" value="1"/>
</dbReference>
<gene>
    <name evidence="10" type="ORF">GCM10023261_04480</name>
</gene>
<keyword evidence="6 8" id="KW-1133">Transmembrane helix</keyword>
<evidence type="ECO:0000256" key="1">
    <source>
        <dbReference type="ARBA" id="ARBA00004651"/>
    </source>
</evidence>
<feature type="domain" description="Major facilitator superfamily (MFS) profile" evidence="9">
    <location>
        <begin position="23"/>
        <end position="405"/>
    </location>
</feature>
<evidence type="ECO:0000256" key="6">
    <source>
        <dbReference type="ARBA" id="ARBA00022989"/>
    </source>
</evidence>
<evidence type="ECO:0000256" key="3">
    <source>
        <dbReference type="ARBA" id="ARBA00022448"/>
    </source>
</evidence>
<evidence type="ECO:0000256" key="7">
    <source>
        <dbReference type="ARBA" id="ARBA00023136"/>
    </source>
</evidence>
<comment type="caution">
    <text evidence="8">Lacks conserved residue(s) required for the propagation of feature annotation.</text>
</comment>
<dbReference type="InterPro" id="IPR011701">
    <property type="entry name" value="MFS"/>
</dbReference>
<feature type="transmembrane region" description="Helical" evidence="8">
    <location>
        <begin position="291"/>
        <end position="313"/>
    </location>
</feature>
<evidence type="ECO:0000313" key="11">
    <source>
        <dbReference type="Proteomes" id="UP001500864"/>
    </source>
</evidence>
<keyword evidence="7 8" id="KW-0472">Membrane</keyword>
<feature type="transmembrane region" description="Helical" evidence="8">
    <location>
        <begin position="386"/>
        <end position="403"/>
    </location>
</feature>
<feature type="transmembrane region" description="Helical" evidence="8">
    <location>
        <begin position="352"/>
        <end position="374"/>
    </location>
</feature>
<feature type="transmembrane region" description="Helical" evidence="8">
    <location>
        <begin position="217"/>
        <end position="244"/>
    </location>
</feature>
<dbReference type="RefSeq" id="WP_345114590.1">
    <property type="nucleotide sequence ID" value="NZ_BAABIZ010000003.1"/>
</dbReference>
<accession>A0ABP9N1V8</accession>
<organism evidence="10 11">
    <name type="scientific">Bartonella jaculi</name>
    <dbReference type="NCBI Taxonomy" id="686226"/>
    <lineage>
        <taxon>Bacteria</taxon>
        <taxon>Pseudomonadati</taxon>
        <taxon>Pseudomonadota</taxon>
        <taxon>Alphaproteobacteria</taxon>
        <taxon>Hyphomicrobiales</taxon>
        <taxon>Bartonellaceae</taxon>
        <taxon>Bartonella</taxon>
    </lineage>
</organism>
<reference evidence="11" key="1">
    <citation type="journal article" date="2019" name="Int. J. Syst. Evol. Microbiol.">
        <title>The Global Catalogue of Microorganisms (GCM) 10K type strain sequencing project: providing services to taxonomists for standard genome sequencing and annotation.</title>
        <authorList>
            <consortium name="The Broad Institute Genomics Platform"/>
            <consortium name="The Broad Institute Genome Sequencing Center for Infectious Disease"/>
            <person name="Wu L."/>
            <person name="Ma J."/>
        </authorList>
    </citation>
    <scope>NUCLEOTIDE SEQUENCE [LARGE SCALE GENOMIC DNA]</scope>
    <source>
        <strain evidence="11">JCM 17712</strain>
    </source>
</reference>
<feature type="transmembrane region" description="Helical" evidence="8">
    <location>
        <begin position="23"/>
        <end position="42"/>
    </location>
</feature>
<dbReference type="PANTHER" id="PTHR23502:SF132">
    <property type="entry name" value="POLYAMINE TRANSPORTER 2-RELATED"/>
    <property type="match status" value="1"/>
</dbReference>
<dbReference type="SUPFAM" id="SSF103473">
    <property type="entry name" value="MFS general substrate transporter"/>
    <property type="match status" value="1"/>
</dbReference>
<keyword evidence="5 8" id="KW-0812">Transmembrane</keyword>
<comment type="similarity">
    <text evidence="2 8">Belongs to the major facilitator superfamily. Bcr/CmlA family.</text>
</comment>
<dbReference type="Gene3D" id="1.20.1720.10">
    <property type="entry name" value="Multidrug resistance protein D"/>
    <property type="match status" value="1"/>
</dbReference>
<dbReference type="InterPro" id="IPR036259">
    <property type="entry name" value="MFS_trans_sf"/>
</dbReference>
<dbReference type="NCBIfam" id="TIGR00710">
    <property type="entry name" value="efflux_Bcr_CflA"/>
    <property type="match status" value="1"/>
</dbReference>
<dbReference type="Pfam" id="PF07690">
    <property type="entry name" value="MFS_1"/>
    <property type="match status" value="1"/>
</dbReference>